<evidence type="ECO:0000256" key="3">
    <source>
        <dbReference type="ARBA" id="ARBA00022692"/>
    </source>
</evidence>
<gene>
    <name evidence="7" type="primary">LOC116286382</name>
</gene>
<evidence type="ECO:0000256" key="2">
    <source>
        <dbReference type="ARBA" id="ARBA00009160"/>
    </source>
</evidence>
<keyword evidence="4" id="KW-1133">Transmembrane helix</keyword>
<evidence type="ECO:0000313" key="7">
    <source>
        <dbReference type="RefSeq" id="XP_031548752.1"/>
    </source>
</evidence>
<dbReference type="RefSeq" id="XP_031548752.1">
    <property type="nucleotide sequence ID" value="XM_031692892.1"/>
</dbReference>
<organism evidence="6 7">
    <name type="scientific">Actinia tenebrosa</name>
    <name type="common">Australian red waratah sea anemone</name>
    <dbReference type="NCBI Taxonomy" id="6105"/>
    <lineage>
        <taxon>Eukaryota</taxon>
        <taxon>Metazoa</taxon>
        <taxon>Cnidaria</taxon>
        <taxon>Anthozoa</taxon>
        <taxon>Hexacorallia</taxon>
        <taxon>Actiniaria</taxon>
        <taxon>Actiniidae</taxon>
        <taxon>Actinia</taxon>
    </lineage>
</organism>
<evidence type="ECO:0000313" key="6">
    <source>
        <dbReference type="Proteomes" id="UP000515163"/>
    </source>
</evidence>
<evidence type="ECO:0000256" key="4">
    <source>
        <dbReference type="ARBA" id="ARBA00022989"/>
    </source>
</evidence>
<dbReference type="KEGG" id="aten:116286382"/>
<protein>
    <submittedName>
        <fullName evidence="7">FUN14 domain-containing protein 1-like</fullName>
    </submittedName>
</protein>
<dbReference type="Proteomes" id="UP000515163">
    <property type="component" value="Unplaced"/>
</dbReference>
<dbReference type="GeneID" id="116286382"/>
<keyword evidence="6" id="KW-1185">Reference proteome</keyword>
<evidence type="ECO:0000256" key="1">
    <source>
        <dbReference type="ARBA" id="ARBA00004374"/>
    </source>
</evidence>
<accession>A0A6P8H7P8</accession>
<dbReference type="GO" id="GO:0000422">
    <property type="term" value="P:autophagy of mitochondrion"/>
    <property type="evidence" value="ECO:0007669"/>
    <property type="project" value="TreeGrafter"/>
</dbReference>
<reference evidence="7" key="1">
    <citation type="submission" date="2025-08" db="UniProtKB">
        <authorList>
            <consortium name="RefSeq"/>
        </authorList>
    </citation>
    <scope>IDENTIFICATION</scope>
    <source>
        <tissue evidence="7">Tentacle</tissue>
    </source>
</reference>
<dbReference type="OrthoDB" id="163794at2759"/>
<name>A0A6P8H7P8_ACTTE</name>
<dbReference type="PANTHER" id="PTHR21346">
    <property type="entry name" value="FUN14 DOMAIN CONTAINING"/>
    <property type="match status" value="1"/>
</dbReference>
<dbReference type="Pfam" id="PF04930">
    <property type="entry name" value="FUN14"/>
    <property type="match status" value="1"/>
</dbReference>
<dbReference type="PANTHER" id="PTHR21346:SF0">
    <property type="entry name" value="RE45833P"/>
    <property type="match status" value="1"/>
</dbReference>
<dbReference type="InterPro" id="IPR007014">
    <property type="entry name" value="FUN14"/>
</dbReference>
<sequence>MSGDPEEESDEAYEVIETPGTANHDLFSDIISMDLSNRTPLQQIGIGGVSGWCLGYLCKRVGKLTLSAIGGGLLIIQIANRTGYIKINWSKVERDVNEVSKGVEKEVYKIAKGKNDDNKVVEWTKRGISYAQRNMAAAGGFAAGFLLGVAL</sequence>
<proteinExistence type="inferred from homology"/>
<dbReference type="FunCoup" id="A0A6P8H7P8">
    <property type="interactions" value="1348"/>
</dbReference>
<keyword evidence="3" id="KW-0812">Transmembrane</keyword>
<keyword evidence="5" id="KW-0472">Membrane</keyword>
<evidence type="ECO:0000256" key="5">
    <source>
        <dbReference type="ARBA" id="ARBA00023136"/>
    </source>
</evidence>
<dbReference type="AlphaFoldDB" id="A0A6P8H7P8"/>
<dbReference type="InParanoid" id="A0A6P8H7P8"/>
<comment type="subcellular location">
    <subcellularLocation>
        <location evidence="1">Mitochondrion outer membrane</location>
        <topology evidence="1">Multi-pass membrane protein</topology>
    </subcellularLocation>
</comment>
<dbReference type="GO" id="GO:0005741">
    <property type="term" value="C:mitochondrial outer membrane"/>
    <property type="evidence" value="ECO:0007669"/>
    <property type="project" value="UniProtKB-SubCell"/>
</dbReference>
<comment type="similarity">
    <text evidence="2">Belongs to the FUN14 family.</text>
</comment>